<evidence type="ECO:0000256" key="3">
    <source>
        <dbReference type="ARBA" id="ARBA00023163"/>
    </source>
</evidence>
<evidence type="ECO:0000256" key="1">
    <source>
        <dbReference type="ARBA" id="ARBA00023015"/>
    </source>
</evidence>
<evidence type="ECO:0000313" key="7">
    <source>
        <dbReference type="Proteomes" id="UP000009077"/>
    </source>
</evidence>
<protein>
    <submittedName>
        <fullName evidence="6">RpiR family regulatory protein</fullName>
    </submittedName>
</protein>
<dbReference type="InterPro" id="IPR036388">
    <property type="entry name" value="WH-like_DNA-bd_sf"/>
</dbReference>
<dbReference type="InterPro" id="IPR046348">
    <property type="entry name" value="SIS_dom_sf"/>
</dbReference>
<dbReference type="Gene3D" id="3.40.50.10490">
    <property type="entry name" value="Glucose-6-phosphate isomerase like protein, domain 1"/>
    <property type="match status" value="1"/>
</dbReference>
<dbReference type="InterPro" id="IPR001347">
    <property type="entry name" value="SIS_dom"/>
</dbReference>
<evidence type="ECO:0000259" key="5">
    <source>
        <dbReference type="PROSITE" id="PS51464"/>
    </source>
</evidence>
<evidence type="ECO:0000256" key="2">
    <source>
        <dbReference type="ARBA" id="ARBA00023125"/>
    </source>
</evidence>
<dbReference type="RefSeq" id="WP_012027818.1">
    <property type="nucleotide sequence ID" value="NC_012926.1"/>
</dbReference>
<evidence type="ECO:0000259" key="4">
    <source>
        <dbReference type="PROSITE" id="PS51071"/>
    </source>
</evidence>
<keyword evidence="2" id="KW-0238">DNA-binding</keyword>
<dbReference type="CDD" id="cd05013">
    <property type="entry name" value="SIS_RpiR"/>
    <property type="match status" value="1"/>
</dbReference>
<dbReference type="GeneID" id="8154310"/>
<dbReference type="PANTHER" id="PTHR30514">
    <property type="entry name" value="GLUCOKINASE"/>
    <property type="match status" value="1"/>
</dbReference>
<dbReference type="PROSITE" id="PS51464">
    <property type="entry name" value="SIS"/>
    <property type="match status" value="1"/>
</dbReference>
<dbReference type="InterPro" id="IPR009057">
    <property type="entry name" value="Homeodomain-like_sf"/>
</dbReference>
<dbReference type="SUPFAM" id="SSF46689">
    <property type="entry name" value="Homeodomain-like"/>
    <property type="match status" value="1"/>
</dbReference>
<dbReference type="InterPro" id="IPR000281">
    <property type="entry name" value="HTH_RpiR"/>
</dbReference>
<dbReference type="KEGG" id="ssb:SSUBM407_1797"/>
<dbReference type="PANTHER" id="PTHR30514:SF10">
    <property type="entry name" value="MURR_RPIR FAMILY TRANSCRIPTIONAL REGULATOR"/>
    <property type="match status" value="1"/>
</dbReference>
<organism evidence="6 7">
    <name type="scientific">Streptococcus suis (strain BM407)</name>
    <dbReference type="NCBI Taxonomy" id="568814"/>
    <lineage>
        <taxon>Bacteria</taxon>
        <taxon>Bacillati</taxon>
        <taxon>Bacillota</taxon>
        <taxon>Bacilli</taxon>
        <taxon>Lactobacillales</taxon>
        <taxon>Streptococcaceae</taxon>
        <taxon>Streptococcus</taxon>
    </lineage>
</organism>
<keyword evidence="1" id="KW-0805">Transcription regulation</keyword>
<proteinExistence type="predicted"/>
<dbReference type="Pfam" id="PF01418">
    <property type="entry name" value="HTH_6"/>
    <property type="match status" value="1"/>
</dbReference>
<dbReference type="Gene3D" id="1.10.10.10">
    <property type="entry name" value="Winged helix-like DNA-binding domain superfamily/Winged helix DNA-binding domain"/>
    <property type="match status" value="1"/>
</dbReference>
<feature type="domain" description="SIS" evidence="5">
    <location>
        <begin position="118"/>
        <end position="258"/>
    </location>
</feature>
<dbReference type="AlphaFoldDB" id="A0A0H3MY04"/>
<sequence length="275" mass="30621">MNRNILNHSIENLTPTENKLLDYIEENIHRIETMNIYQLADNAGVSTATISRISKKMGYSNFNKLKIEIAKSKYDDLLNAHFTPSDSIDDISTKLIHSITISNQQTVSFLNLEELEAAVKLLQSASRIYLFGVGASGIVCSDFYYKLSRIGKTCIFAQDTHIQMANIATAGNGDLAIGISYSGMTKEVVEPLRFAKENGVSTITITGTGKNQLADLADITFRIPRHEHELRVGAITSRSNSLFLTDLLYLALIQDHKQEITAILEQTKHLTEVIK</sequence>
<reference evidence="6 7" key="1">
    <citation type="journal article" date="2009" name="PLoS ONE">
        <title>Rapid evolution of virulence and drug resistance in the emerging zoonotic pathogen Streptococcus suis.</title>
        <authorList>
            <person name="Holden M.T.G."/>
            <person name="Hauser H."/>
            <person name="Sanders M."/>
            <person name="Ngo T.H."/>
            <person name="Cherevach I."/>
            <person name="Cronin A."/>
            <person name="Goodhead I."/>
            <person name="Mungall K."/>
            <person name="Quail M.A."/>
            <person name="Price C."/>
            <person name="Rabbinowitsch E."/>
            <person name="Sharp S."/>
            <person name="Croucher N.J."/>
            <person name="Chieu T.B."/>
            <person name="Mai N.T.H."/>
            <person name="Diep T.S."/>
            <person name="Chinh N.T."/>
            <person name="Kehoe M."/>
            <person name="Leigh J.A."/>
            <person name="Ward P.N."/>
            <person name="Dowson C.G."/>
            <person name="Whatmore A.M."/>
            <person name="Chanter N."/>
            <person name="Iversen P."/>
            <person name="Gottschalk M."/>
            <person name="Slater J.D."/>
            <person name="Smith H.E."/>
            <person name="Spratt B.G."/>
            <person name="Xu J."/>
            <person name="Ye C."/>
            <person name="Bentley S."/>
            <person name="Barrell B.G."/>
            <person name="Schultsz C."/>
            <person name="Maskell D.J."/>
            <person name="Parkhill J."/>
        </authorList>
    </citation>
    <scope>NUCLEOTIDE SEQUENCE [LARGE SCALE GENOMIC DNA]</scope>
    <source>
        <strain evidence="6 7">BM407</strain>
    </source>
</reference>
<dbReference type="SUPFAM" id="SSF53697">
    <property type="entry name" value="SIS domain"/>
    <property type="match status" value="1"/>
</dbReference>
<keyword evidence="7" id="KW-1185">Reference proteome</keyword>
<name>A0A0H3MY04_STRS4</name>
<dbReference type="Proteomes" id="UP000009077">
    <property type="component" value="Chromosome"/>
</dbReference>
<feature type="domain" description="HTH rpiR-type" evidence="4">
    <location>
        <begin position="1"/>
        <end position="76"/>
    </location>
</feature>
<dbReference type="InterPro" id="IPR035472">
    <property type="entry name" value="RpiR-like_SIS"/>
</dbReference>
<dbReference type="EMBL" id="FM252032">
    <property type="protein sequence ID" value="CAZ56653.1"/>
    <property type="molecule type" value="Genomic_DNA"/>
</dbReference>
<dbReference type="PATRIC" id="fig|568814.3.peg.1832"/>
<dbReference type="GO" id="GO:1901135">
    <property type="term" value="P:carbohydrate derivative metabolic process"/>
    <property type="evidence" value="ECO:0007669"/>
    <property type="project" value="InterPro"/>
</dbReference>
<gene>
    <name evidence="6" type="ordered locus">SSUBM407_1797</name>
</gene>
<dbReference type="Pfam" id="PF01380">
    <property type="entry name" value="SIS"/>
    <property type="match status" value="1"/>
</dbReference>
<dbReference type="GO" id="GO:0003677">
    <property type="term" value="F:DNA binding"/>
    <property type="evidence" value="ECO:0007669"/>
    <property type="project" value="UniProtKB-KW"/>
</dbReference>
<keyword evidence="3" id="KW-0804">Transcription</keyword>
<evidence type="ECO:0000313" key="6">
    <source>
        <dbReference type="EMBL" id="CAZ56653.1"/>
    </source>
</evidence>
<accession>A0A0H3MY04</accession>
<dbReference type="InterPro" id="IPR047640">
    <property type="entry name" value="RpiR-like"/>
</dbReference>
<dbReference type="GO" id="GO:0097367">
    <property type="term" value="F:carbohydrate derivative binding"/>
    <property type="evidence" value="ECO:0007669"/>
    <property type="project" value="InterPro"/>
</dbReference>
<dbReference type="PROSITE" id="PS51071">
    <property type="entry name" value="HTH_RPIR"/>
    <property type="match status" value="1"/>
</dbReference>
<dbReference type="GO" id="GO:0003700">
    <property type="term" value="F:DNA-binding transcription factor activity"/>
    <property type="evidence" value="ECO:0007669"/>
    <property type="project" value="InterPro"/>
</dbReference>
<dbReference type="HOGENOM" id="CLU_055769_0_3_9"/>